<protein>
    <submittedName>
        <fullName evidence="7">Putative na+/dicarboxylate na+/tricarboxylate and phosphate transporter</fullName>
    </submittedName>
</protein>
<name>A0A2R5LMP5_9ACAR</name>
<dbReference type="InterPro" id="IPR001898">
    <property type="entry name" value="SLC13A/DASS"/>
</dbReference>
<dbReference type="EMBL" id="GGLE01006572">
    <property type="protein sequence ID" value="MBY10698.1"/>
    <property type="molecule type" value="Transcribed_RNA"/>
</dbReference>
<reference evidence="7" key="1">
    <citation type="submission" date="2018-03" db="EMBL/GenBank/DDBJ databases">
        <title>The relapsing fever spirochete Borrelia turicatae persists in the highly oxidative environment of its soft-bodied tick vector.</title>
        <authorList>
            <person name="Bourret T.J."/>
            <person name="Boyle W.K."/>
            <person name="Valenzuela J.G."/>
            <person name="Oliveira F."/>
            <person name="Lopez J.E."/>
        </authorList>
    </citation>
    <scope>NUCLEOTIDE SEQUENCE</scope>
    <source>
        <strain evidence="7">Kansas strain/isolate</strain>
        <tissue evidence="7">Salivary glands</tissue>
    </source>
</reference>
<evidence type="ECO:0000256" key="1">
    <source>
        <dbReference type="ARBA" id="ARBA00004141"/>
    </source>
</evidence>
<feature type="transmembrane region" description="Helical" evidence="6">
    <location>
        <begin position="37"/>
        <end position="53"/>
    </location>
</feature>
<evidence type="ECO:0000256" key="3">
    <source>
        <dbReference type="ARBA" id="ARBA00022692"/>
    </source>
</evidence>
<comment type="similarity">
    <text evidence="2">Belongs to the SLC13A/DASS transporter (TC 2.A.47) family. NADC subfamily.</text>
</comment>
<proteinExistence type="inferred from homology"/>
<feature type="transmembrane region" description="Helical" evidence="6">
    <location>
        <begin position="83"/>
        <end position="103"/>
    </location>
</feature>
<feature type="transmembrane region" description="Helical" evidence="6">
    <location>
        <begin position="12"/>
        <end position="31"/>
    </location>
</feature>
<comment type="subcellular location">
    <subcellularLocation>
        <location evidence="1">Membrane</location>
        <topology evidence="1">Multi-pass membrane protein</topology>
    </subcellularLocation>
</comment>
<feature type="transmembrane region" description="Helical" evidence="6">
    <location>
        <begin position="254"/>
        <end position="272"/>
    </location>
</feature>
<dbReference type="GO" id="GO:0005886">
    <property type="term" value="C:plasma membrane"/>
    <property type="evidence" value="ECO:0007669"/>
    <property type="project" value="TreeGrafter"/>
</dbReference>
<evidence type="ECO:0000256" key="4">
    <source>
        <dbReference type="ARBA" id="ARBA00022989"/>
    </source>
</evidence>
<feature type="transmembrane region" description="Helical" evidence="6">
    <location>
        <begin position="307"/>
        <end position="328"/>
    </location>
</feature>
<keyword evidence="5 6" id="KW-0472">Membrane</keyword>
<keyword evidence="4 6" id="KW-1133">Transmembrane helix</keyword>
<evidence type="ECO:0000256" key="6">
    <source>
        <dbReference type="SAM" id="Phobius"/>
    </source>
</evidence>
<dbReference type="GO" id="GO:0015141">
    <property type="term" value="F:succinate transmembrane transporter activity"/>
    <property type="evidence" value="ECO:0007669"/>
    <property type="project" value="TreeGrafter"/>
</dbReference>
<dbReference type="PANTHER" id="PTHR10283:SF82">
    <property type="entry name" value="SOLUTE CARRIER FAMILY 13 MEMBER 2"/>
    <property type="match status" value="1"/>
</dbReference>
<feature type="transmembrane region" description="Helical" evidence="6">
    <location>
        <begin position="507"/>
        <end position="531"/>
    </location>
</feature>
<feature type="transmembrane region" description="Helical" evidence="6">
    <location>
        <begin position="115"/>
        <end position="139"/>
    </location>
</feature>
<keyword evidence="3 6" id="KW-0812">Transmembrane</keyword>
<dbReference type="GO" id="GO:0015137">
    <property type="term" value="F:citrate transmembrane transporter activity"/>
    <property type="evidence" value="ECO:0007669"/>
    <property type="project" value="TreeGrafter"/>
</dbReference>
<accession>A0A2R5LMP5</accession>
<evidence type="ECO:0000256" key="5">
    <source>
        <dbReference type="ARBA" id="ARBA00023136"/>
    </source>
</evidence>
<organism evidence="7">
    <name type="scientific">Ornithodoros turicata</name>
    <dbReference type="NCBI Taxonomy" id="34597"/>
    <lineage>
        <taxon>Eukaryota</taxon>
        <taxon>Metazoa</taxon>
        <taxon>Ecdysozoa</taxon>
        <taxon>Arthropoda</taxon>
        <taxon>Chelicerata</taxon>
        <taxon>Arachnida</taxon>
        <taxon>Acari</taxon>
        <taxon>Parasitiformes</taxon>
        <taxon>Ixodida</taxon>
        <taxon>Ixodoidea</taxon>
        <taxon>Argasidae</taxon>
        <taxon>Ornithodorinae</taxon>
        <taxon>Ornithodoros</taxon>
    </lineage>
</organism>
<dbReference type="Pfam" id="PF00939">
    <property type="entry name" value="Na_sulph_symp"/>
    <property type="match status" value="1"/>
</dbReference>
<feature type="transmembrane region" description="Helical" evidence="6">
    <location>
        <begin position="467"/>
        <end position="486"/>
    </location>
</feature>
<evidence type="ECO:0000256" key="2">
    <source>
        <dbReference type="ARBA" id="ARBA00006772"/>
    </source>
</evidence>
<dbReference type="PANTHER" id="PTHR10283">
    <property type="entry name" value="SOLUTE CARRIER FAMILY 13 MEMBER"/>
    <property type="match status" value="1"/>
</dbReference>
<sequence length="566" mass="61635">MEDKIPLPHWKKALKPVLATVTPLVLLPIPLAVGTEASWVGFLVLWMCVFYVVEPVPLSVTSMLPIAVLPLIGTLSTEEVASFYLNNTGLLFMASLMIAAAIESSNLHERIAFKVLLVIGHSEASVMLGVMCITVFMSMWMPNTAIATIMGPIVITLSAKMALPSYHQVPSIECVKINGDAMGDGLDRPLEADESRLLKENHNMLKKLMLLSVAYSSNIGGTGTIIGSSTNILFKGILDELFPHSTELTTATWMLYNVPPMIVCTVFGWVYLRLVIKYKRRKYSDSLNTRSDIRADIRPQYDKLGRVSFAEVCVLTILTALILLLFLFKPQFMTGWGDLLPHGRKMKSSSPALALCFLLFVLPKDPKNMHSSEPLVSFKEFSSRMPWGLVFLFGGCLSVAEASKSSGLSAIIIDTLNGIRDLPSSLVLVLLCFAGCGLSEIVSTYVVTGIFTPIISELAVATRVHPLYYLMPVKACCLFAFMLPIATGGNAIISDMGKLRTLDMMKLGLAMNICCVLIHVASVNTLGGVVFDLHTFPSWATKDFGLPSSLLNGTLVNATVATTLPT</sequence>
<evidence type="ECO:0000313" key="7">
    <source>
        <dbReference type="EMBL" id="MBY10698.1"/>
    </source>
</evidence>
<dbReference type="AlphaFoldDB" id="A0A2R5LMP5"/>
<feature type="transmembrane region" description="Helical" evidence="6">
    <location>
        <begin position="208"/>
        <end position="234"/>
    </location>
</feature>
<feature type="transmembrane region" description="Helical" evidence="6">
    <location>
        <begin position="426"/>
        <end position="447"/>
    </location>
</feature>